<protein>
    <submittedName>
        <fullName evidence="1">Uncharacterized protein</fullName>
    </submittedName>
</protein>
<dbReference type="RefSeq" id="WP_071175406.1">
    <property type="nucleotide sequence ID" value="NZ_CP017831.1"/>
</dbReference>
<dbReference type="Proteomes" id="UP000179284">
    <property type="component" value="Chromosome I"/>
</dbReference>
<reference evidence="2" key="1">
    <citation type="submission" date="2016-10" db="EMBL/GenBank/DDBJ databases">
        <title>The complete genome sequence of the rumen bacterium Butyrivibrio hungatei MB2003.</title>
        <authorList>
            <person name="Palevich N."/>
            <person name="Kelly W.J."/>
            <person name="Leahy S.C."/>
            <person name="Altermann E."/>
            <person name="Rakonjac J."/>
            <person name="Attwood G.T."/>
        </authorList>
    </citation>
    <scope>NUCLEOTIDE SEQUENCE [LARGE SCALE GENOMIC DNA]</scope>
    <source>
        <strain evidence="2">MB2003</strain>
    </source>
</reference>
<name>A0A1D9NZK6_9FIRM</name>
<dbReference type="Pfam" id="PF18143">
    <property type="entry name" value="HAD_SAK_2"/>
    <property type="match status" value="1"/>
</dbReference>
<organism evidence="1 2">
    <name type="scientific">Butyrivibrio hungatei</name>
    <dbReference type="NCBI Taxonomy" id="185008"/>
    <lineage>
        <taxon>Bacteria</taxon>
        <taxon>Bacillati</taxon>
        <taxon>Bacillota</taxon>
        <taxon>Clostridia</taxon>
        <taxon>Lachnospirales</taxon>
        <taxon>Lachnospiraceae</taxon>
        <taxon>Butyrivibrio</taxon>
    </lineage>
</organism>
<proteinExistence type="predicted"/>
<dbReference type="OrthoDB" id="5519656at2"/>
<gene>
    <name evidence="1" type="ORF">bhn_I0617</name>
</gene>
<sequence>MNKIIFLDVDGVLNSKFWDNDHQREISEGKYVDLEAVKLLGSLVKRTEAKIILHSGWRFWFDESMNPLRLEAEFFANALAKEEISIYGVTPDLTIEEIRKTKKFSLVKADEILKWLDDNSSFTKWVVLDDLDLHNEEVARHQVKTDPEIGLTEKDVEKAIEILK</sequence>
<keyword evidence="2" id="KW-1185">Reference proteome</keyword>
<evidence type="ECO:0000313" key="1">
    <source>
        <dbReference type="EMBL" id="AOZ95651.1"/>
    </source>
</evidence>
<accession>A0A1D9NZK6</accession>
<dbReference type="KEGG" id="bhu:bhn_I0617"/>
<dbReference type="EMBL" id="CP017831">
    <property type="protein sequence ID" value="AOZ95651.1"/>
    <property type="molecule type" value="Genomic_DNA"/>
</dbReference>
<dbReference type="AlphaFoldDB" id="A0A1D9NZK6"/>
<evidence type="ECO:0000313" key="2">
    <source>
        <dbReference type="Proteomes" id="UP000179284"/>
    </source>
</evidence>